<name>A0A0F7JXW6_9GAMM</name>
<dbReference type="PANTHER" id="PTHR30302:SF1">
    <property type="entry name" value="HYDROGENASE 2 MATURATION PROTEASE"/>
    <property type="match status" value="1"/>
</dbReference>
<evidence type="ECO:0000256" key="1">
    <source>
        <dbReference type="ARBA" id="ARBA00006814"/>
    </source>
</evidence>
<dbReference type="PANTHER" id="PTHR30302">
    <property type="entry name" value="HYDROGENASE 1 MATURATION PROTEASE"/>
    <property type="match status" value="1"/>
</dbReference>
<dbReference type="SUPFAM" id="SSF53163">
    <property type="entry name" value="HybD-like"/>
    <property type="match status" value="1"/>
</dbReference>
<evidence type="ECO:0000256" key="2">
    <source>
        <dbReference type="ARBA" id="ARBA00022670"/>
    </source>
</evidence>
<keyword evidence="3" id="KW-0064">Aspartyl protease</keyword>
<dbReference type="Proteomes" id="UP000034410">
    <property type="component" value="Chromosome"/>
</dbReference>
<dbReference type="GO" id="GO:0004190">
    <property type="term" value="F:aspartic-type endopeptidase activity"/>
    <property type="evidence" value="ECO:0007669"/>
    <property type="project" value="UniProtKB-KW"/>
</dbReference>
<proteinExistence type="inferred from homology"/>
<dbReference type="InterPro" id="IPR023430">
    <property type="entry name" value="Pept_HybD-like_dom_sf"/>
</dbReference>
<dbReference type="GO" id="GO:0016485">
    <property type="term" value="P:protein processing"/>
    <property type="evidence" value="ECO:0007669"/>
    <property type="project" value="TreeGrafter"/>
</dbReference>
<dbReference type="InterPro" id="IPR000671">
    <property type="entry name" value="Peptidase_A31"/>
</dbReference>
<organism evidence="5 6">
    <name type="scientific">Sedimenticola thiotaurini</name>
    <dbReference type="NCBI Taxonomy" id="1543721"/>
    <lineage>
        <taxon>Bacteria</taxon>
        <taxon>Pseudomonadati</taxon>
        <taxon>Pseudomonadota</taxon>
        <taxon>Gammaproteobacteria</taxon>
        <taxon>Chromatiales</taxon>
        <taxon>Sedimenticolaceae</taxon>
        <taxon>Sedimenticola</taxon>
    </lineage>
</organism>
<dbReference type="NCBIfam" id="TIGR00072">
    <property type="entry name" value="hydrog_prot"/>
    <property type="match status" value="1"/>
</dbReference>
<dbReference type="EMBL" id="CP011412">
    <property type="protein sequence ID" value="AKH19518.1"/>
    <property type="molecule type" value="Genomic_DNA"/>
</dbReference>
<keyword evidence="4" id="KW-0378">Hydrolase</keyword>
<dbReference type="Pfam" id="PF01750">
    <property type="entry name" value="HycI"/>
    <property type="match status" value="1"/>
</dbReference>
<protein>
    <submittedName>
        <fullName evidence="5">Peptidase M52</fullName>
    </submittedName>
</protein>
<dbReference type="AlphaFoldDB" id="A0A0F7JXW6"/>
<evidence type="ECO:0000256" key="4">
    <source>
        <dbReference type="ARBA" id="ARBA00022801"/>
    </source>
</evidence>
<dbReference type="GO" id="GO:0008047">
    <property type="term" value="F:enzyme activator activity"/>
    <property type="evidence" value="ECO:0007669"/>
    <property type="project" value="InterPro"/>
</dbReference>
<sequence length="159" mass="17122">MNKQKTTLVLGVGNTLLTDEGVGVHVVNRLQEQFAEKPGTTFVDGGTLSFSLAGLLAEHDQLIVVDAARTGNSPGSVVCYEGSDMDRYLTGDRQSVHEVGLTDLLDIARLSDHYPERRALVGIEPENLDWGEQPSAPVAQAVPVAVSQVIGLIDRWAEE</sequence>
<dbReference type="CDD" id="cd06062">
    <property type="entry name" value="H2MP_MemB-H2up"/>
    <property type="match status" value="1"/>
</dbReference>
<dbReference type="PRINTS" id="PR00446">
    <property type="entry name" value="HYDRGNUPTAKE"/>
</dbReference>
<keyword evidence="6" id="KW-1185">Reference proteome</keyword>
<dbReference type="Gene3D" id="3.40.50.1450">
    <property type="entry name" value="HybD-like"/>
    <property type="match status" value="1"/>
</dbReference>
<evidence type="ECO:0000313" key="5">
    <source>
        <dbReference type="EMBL" id="AKH19518.1"/>
    </source>
</evidence>
<accession>A0A0F7JXW6</accession>
<comment type="similarity">
    <text evidence="1">Belongs to the peptidase A31 family.</text>
</comment>
<keyword evidence="2" id="KW-0645">Protease</keyword>
<evidence type="ECO:0000313" key="6">
    <source>
        <dbReference type="Proteomes" id="UP000034410"/>
    </source>
</evidence>
<reference evidence="5 6" key="1">
    <citation type="journal article" date="2015" name="Genome Announc.">
        <title>Complete Genome Sequence of Sedimenticola thiotaurini Strain SIP-G1, a Polyphosphate- and Polyhydroxyalkanoate-Accumulating Sulfur-Oxidizing Gammaproteobacterium Isolated from Salt Marsh Sediments.</title>
        <authorList>
            <person name="Flood B.E."/>
            <person name="Jones D.S."/>
            <person name="Bailey J.V."/>
        </authorList>
    </citation>
    <scope>NUCLEOTIDE SEQUENCE [LARGE SCALE GENOMIC DNA]</scope>
    <source>
        <strain evidence="5 6">SIP-G1</strain>
    </source>
</reference>
<evidence type="ECO:0000256" key="3">
    <source>
        <dbReference type="ARBA" id="ARBA00022750"/>
    </source>
</evidence>
<gene>
    <name evidence="5" type="ORF">AAY24_03175</name>
</gene>
<dbReference type="RefSeq" id="WP_046858456.1">
    <property type="nucleotide sequence ID" value="NZ_CP011412.1"/>
</dbReference>
<dbReference type="KEGG" id="seds:AAY24_03175"/>